<sequence length="48" mass="5585">MCCCELKDSMQNKTVIQQEEDNRYARDCSIECNKVLVRCTIGDKKMPL</sequence>
<protein>
    <submittedName>
        <fullName evidence="1">Uncharacterized protein</fullName>
    </submittedName>
</protein>
<organism evidence="1">
    <name type="scientific">Arundo donax</name>
    <name type="common">Giant reed</name>
    <name type="synonym">Donax arundinaceus</name>
    <dbReference type="NCBI Taxonomy" id="35708"/>
    <lineage>
        <taxon>Eukaryota</taxon>
        <taxon>Viridiplantae</taxon>
        <taxon>Streptophyta</taxon>
        <taxon>Embryophyta</taxon>
        <taxon>Tracheophyta</taxon>
        <taxon>Spermatophyta</taxon>
        <taxon>Magnoliopsida</taxon>
        <taxon>Liliopsida</taxon>
        <taxon>Poales</taxon>
        <taxon>Poaceae</taxon>
        <taxon>PACMAD clade</taxon>
        <taxon>Arundinoideae</taxon>
        <taxon>Arundineae</taxon>
        <taxon>Arundo</taxon>
    </lineage>
</organism>
<evidence type="ECO:0000313" key="1">
    <source>
        <dbReference type="EMBL" id="JAD66724.1"/>
    </source>
</evidence>
<dbReference type="EMBL" id="GBRH01231171">
    <property type="protein sequence ID" value="JAD66724.1"/>
    <property type="molecule type" value="Transcribed_RNA"/>
</dbReference>
<dbReference type="AlphaFoldDB" id="A0A0A9BRV8"/>
<name>A0A0A9BRV8_ARUDO</name>
<proteinExistence type="predicted"/>
<accession>A0A0A9BRV8</accession>
<reference evidence="1" key="1">
    <citation type="submission" date="2014-09" db="EMBL/GenBank/DDBJ databases">
        <authorList>
            <person name="Magalhaes I.L.F."/>
            <person name="Oliveira U."/>
            <person name="Santos F.R."/>
            <person name="Vidigal T.H.D.A."/>
            <person name="Brescovit A.D."/>
            <person name="Santos A.J."/>
        </authorList>
    </citation>
    <scope>NUCLEOTIDE SEQUENCE</scope>
    <source>
        <tissue evidence="1">Shoot tissue taken approximately 20 cm above the soil surface</tissue>
    </source>
</reference>
<reference evidence="1" key="2">
    <citation type="journal article" date="2015" name="Data Brief">
        <title>Shoot transcriptome of the giant reed, Arundo donax.</title>
        <authorList>
            <person name="Barrero R.A."/>
            <person name="Guerrero F.D."/>
            <person name="Moolhuijzen P."/>
            <person name="Goolsby J.A."/>
            <person name="Tidwell J."/>
            <person name="Bellgard S.E."/>
            <person name="Bellgard M.I."/>
        </authorList>
    </citation>
    <scope>NUCLEOTIDE SEQUENCE</scope>
    <source>
        <tissue evidence="1">Shoot tissue taken approximately 20 cm above the soil surface</tissue>
    </source>
</reference>